<evidence type="ECO:0000313" key="3">
    <source>
        <dbReference type="Proteomes" id="UP000054053"/>
    </source>
</evidence>
<proteinExistence type="predicted"/>
<organism evidence="2 3">
    <name type="scientific">Ustilaginoidea virens</name>
    <name type="common">Rice false smut fungus</name>
    <name type="synonym">Villosiclava virens</name>
    <dbReference type="NCBI Taxonomy" id="1159556"/>
    <lineage>
        <taxon>Eukaryota</taxon>
        <taxon>Fungi</taxon>
        <taxon>Dikarya</taxon>
        <taxon>Ascomycota</taxon>
        <taxon>Pezizomycotina</taxon>
        <taxon>Sordariomycetes</taxon>
        <taxon>Hypocreomycetidae</taxon>
        <taxon>Hypocreales</taxon>
        <taxon>Clavicipitaceae</taxon>
        <taxon>Ustilaginoidea</taxon>
    </lineage>
</organism>
<dbReference type="EMBL" id="BBTG02000007">
    <property type="protein sequence ID" value="GAO13726.1"/>
    <property type="molecule type" value="Genomic_DNA"/>
</dbReference>
<feature type="compositionally biased region" description="Basic residues" evidence="1">
    <location>
        <begin position="35"/>
        <end position="46"/>
    </location>
</feature>
<evidence type="ECO:0000313" key="2">
    <source>
        <dbReference type="EMBL" id="GAO13726.1"/>
    </source>
</evidence>
<dbReference type="AlphaFoldDB" id="A0A1B5KS88"/>
<protein>
    <submittedName>
        <fullName evidence="2">Uncharacterized protein</fullName>
    </submittedName>
</protein>
<name>A0A1B5KS88_USTVR</name>
<feature type="compositionally biased region" description="Basic and acidic residues" evidence="1">
    <location>
        <begin position="63"/>
        <end position="76"/>
    </location>
</feature>
<reference evidence="3" key="1">
    <citation type="journal article" date="2016" name="Genome Announc.">
        <title>Genome sequence of Ustilaginoidea virens IPU010, a rice pathogenic fungus causing false smut.</title>
        <authorList>
            <person name="Kumagai T."/>
            <person name="Ishii T."/>
            <person name="Terai G."/>
            <person name="Umemura M."/>
            <person name="Machida M."/>
            <person name="Asai K."/>
        </authorList>
    </citation>
    <scope>NUCLEOTIDE SEQUENCE [LARGE SCALE GENOMIC DNA]</scope>
    <source>
        <strain evidence="3">IPU010</strain>
    </source>
</reference>
<gene>
    <name evidence="2" type="ORF">UVI_02018240</name>
</gene>
<comment type="caution">
    <text evidence="2">The sequence shown here is derived from an EMBL/GenBank/DDBJ whole genome shotgun (WGS) entry which is preliminary data.</text>
</comment>
<feature type="region of interest" description="Disordered" evidence="1">
    <location>
        <begin position="28"/>
        <end position="76"/>
    </location>
</feature>
<sequence length="76" mass="8075">MSDTFLAHISHVAVTTDSCGSPWTGTGFSVASHQQHTRRSKSRRDRGRLSIPPGAGAGGPAGDRQKWKVDLSGRMG</sequence>
<dbReference type="Proteomes" id="UP000054053">
    <property type="component" value="Unassembled WGS sequence"/>
</dbReference>
<evidence type="ECO:0000256" key="1">
    <source>
        <dbReference type="SAM" id="MobiDB-lite"/>
    </source>
</evidence>
<accession>A0A1B5KS88</accession>